<feature type="coiled-coil region" evidence="15">
    <location>
        <begin position="1003"/>
        <end position="1030"/>
    </location>
</feature>
<dbReference type="InterPro" id="IPR001789">
    <property type="entry name" value="Sig_transdc_resp-reg_receiver"/>
</dbReference>
<dbReference type="SMART" id="SM00220">
    <property type="entry name" value="S_TKc"/>
    <property type="match status" value="1"/>
</dbReference>
<dbReference type="InterPro" id="IPR000961">
    <property type="entry name" value="AGC-kinase_C"/>
</dbReference>
<evidence type="ECO:0000259" key="19">
    <source>
        <dbReference type="PROSITE" id="PS50110"/>
    </source>
</evidence>
<evidence type="ECO:0000256" key="16">
    <source>
        <dbReference type="SAM" id="MobiDB-lite"/>
    </source>
</evidence>
<dbReference type="Gene3D" id="3.40.50.2300">
    <property type="match status" value="1"/>
</dbReference>
<dbReference type="CDD" id="cd00156">
    <property type="entry name" value="REC"/>
    <property type="match status" value="1"/>
</dbReference>
<feature type="binding site" evidence="11">
    <location>
        <position position="936"/>
    </location>
    <ligand>
        <name>AMP</name>
        <dbReference type="ChEBI" id="CHEBI:456215"/>
    </ligand>
</feature>
<dbReference type="AlphaFoldDB" id="A0A9P6YHA9"/>
<evidence type="ECO:0000256" key="7">
    <source>
        <dbReference type="ARBA" id="ARBA00022840"/>
    </source>
</evidence>
<comment type="catalytic activity">
    <reaction evidence="8">
        <text>L-threonyl-[protein] + ATP = O-phospho-L-threonyl-[protein] + ADP + H(+)</text>
        <dbReference type="Rhea" id="RHEA:46608"/>
        <dbReference type="Rhea" id="RHEA-COMP:11060"/>
        <dbReference type="Rhea" id="RHEA-COMP:11605"/>
        <dbReference type="ChEBI" id="CHEBI:15378"/>
        <dbReference type="ChEBI" id="CHEBI:30013"/>
        <dbReference type="ChEBI" id="CHEBI:30616"/>
        <dbReference type="ChEBI" id="CHEBI:61977"/>
        <dbReference type="ChEBI" id="CHEBI:456216"/>
        <dbReference type="EC" id="2.7.11.1"/>
    </reaction>
</comment>
<evidence type="ECO:0000259" key="18">
    <source>
        <dbReference type="PROSITE" id="PS50011"/>
    </source>
</evidence>
<feature type="domain" description="AGC-kinase C-terminal" evidence="20">
    <location>
        <begin position="452"/>
        <end position="523"/>
    </location>
</feature>
<dbReference type="InterPro" id="IPR017892">
    <property type="entry name" value="Pkinase_C"/>
</dbReference>
<keyword evidence="2" id="KW-0723">Serine/threonine-protein kinase</keyword>
<feature type="compositionally biased region" description="Low complexity" evidence="16">
    <location>
        <begin position="21"/>
        <end position="35"/>
    </location>
</feature>
<dbReference type="PANTHER" id="PTHR24351">
    <property type="entry name" value="RIBOSOMAL PROTEIN S6 KINASE"/>
    <property type="match status" value="1"/>
</dbReference>
<dbReference type="InterPro" id="IPR036971">
    <property type="entry name" value="PDEase_catalytic_dom_sf"/>
</dbReference>
<evidence type="ECO:0000256" key="4">
    <source>
        <dbReference type="ARBA" id="ARBA00022679"/>
    </source>
</evidence>
<feature type="domain" description="Response regulatory" evidence="19">
    <location>
        <begin position="524"/>
        <end position="650"/>
    </location>
</feature>
<dbReference type="FunFam" id="1.10.510.10:FF:000008">
    <property type="entry name" value="Non-specific serine/threonine protein kinase"/>
    <property type="match status" value="1"/>
</dbReference>
<dbReference type="InterPro" id="IPR003607">
    <property type="entry name" value="HD/PDEase_dom"/>
</dbReference>
<dbReference type="PROSITE" id="PS51285">
    <property type="entry name" value="AGC_KINASE_CTER"/>
    <property type="match status" value="1"/>
</dbReference>
<feature type="binding site" evidence="11">
    <location>
        <begin position="766"/>
        <end position="770"/>
    </location>
    <ligand>
        <name>AMP</name>
        <dbReference type="ChEBI" id="CHEBI:456215"/>
    </ligand>
</feature>
<dbReference type="SMART" id="SM00133">
    <property type="entry name" value="S_TK_X"/>
    <property type="match status" value="1"/>
</dbReference>
<dbReference type="InterPro" id="IPR008271">
    <property type="entry name" value="Ser/Thr_kinase_AS"/>
</dbReference>
<evidence type="ECO:0000259" key="20">
    <source>
        <dbReference type="PROSITE" id="PS51285"/>
    </source>
</evidence>
<dbReference type="FunFam" id="3.30.200.20:FF:000048">
    <property type="entry name" value="Non-specific serine/threonine protein kinase"/>
    <property type="match status" value="1"/>
</dbReference>
<dbReference type="CDD" id="cd11651">
    <property type="entry name" value="YPK1_N_like"/>
    <property type="match status" value="1"/>
</dbReference>
<feature type="domain" description="PDEase" evidence="21">
    <location>
        <begin position="690"/>
        <end position="1027"/>
    </location>
</feature>
<evidence type="ECO:0000256" key="5">
    <source>
        <dbReference type="ARBA" id="ARBA00022741"/>
    </source>
</evidence>
<dbReference type="PROSITE" id="PS00108">
    <property type="entry name" value="PROTEIN_KINASE_ST"/>
    <property type="match status" value="1"/>
</dbReference>
<dbReference type="InterPro" id="IPR000008">
    <property type="entry name" value="C2_dom"/>
</dbReference>
<evidence type="ECO:0000256" key="2">
    <source>
        <dbReference type="ARBA" id="ARBA00022527"/>
    </source>
</evidence>
<feature type="binding site" evidence="12">
    <location>
        <position position="819"/>
    </location>
    <ligand>
        <name>Zn(2+)</name>
        <dbReference type="ChEBI" id="CHEBI:29105"/>
        <label>1</label>
    </ligand>
</feature>
<dbReference type="InterPro" id="IPR000719">
    <property type="entry name" value="Prot_kinase_dom"/>
</dbReference>
<feature type="binding site" evidence="12">
    <location>
        <position position="820"/>
    </location>
    <ligand>
        <name>Zn(2+)</name>
        <dbReference type="ChEBI" id="CHEBI:29105"/>
        <label>1</label>
    </ligand>
</feature>
<dbReference type="EC" id="2.7.11.1" evidence="1"/>
<feature type="active site" description="Proton donor" evidence="10">
    <location>
        <position position="766"/>
    </location>
</feature>
<dbReference type="GO" id="GO:0004674">
    <property type="term" value="F:protein serine/threonine kinase activity"/>
    <property type="evidence" value="ECO:0007669"/>
    <property type="project" value="UniProtKB-KW"/>
</dbReference>
<evidence type="ECO:0000259" key="17">
    <source>
        <dbReference type="PROSITE" id="PS50004"/>
    </source>
</evidence>
<feature type="binding site" evidence="11">
    <location>
        <position position="984"/>
    </location>
    <ligand>
        <name>AMP</name>
        <dbReference type="ChEBI" id="CHEBI:456215"/>
    </ligand>
</feature>
<feature type="binding site" evidence="11">
    <location>
        <position position="820"/>
    </location>
    <ligand>
        <name>AMP</name>
        <dbReference type="ChEBI" id="CHEBI:456215"/>
    </ligand>
</feature>
<evidence type="ECO:0000256" key="12">
    <source>
        <dbReference type="PIRSR" id="PIRSR623088-3"/>
    </source>
</evidence>
<sequence>MNSWKLPGVRRNKETASTTVSSQQPSPSPSSSSSSEPKSGVLLIRVCEARDLTPPANITLPSLPPQQPIQRNRDSLSRKQHWWLPYVVLEFDKNEVLIDCLGGDTVNPIYQSRAHFDVSRSSDVSISIYMRHPPSNQGDNSGRKNDFFLGGVKIQPTFEAKMEDQVLNIVGGTGRMHLQLYYKPQQKSTPITFDSFELLRVIGRGSFGKVYVVRKKDTNRIYAMKVLRKSRIISRSEVTHTMAEKTVLAKVRNPFIVPLKFAFQSPDKLYLVLAFINGGELFHHLQLEGKFSEERSKFYTAELLSALECLHELDVVYRDLKPENILIDYNGHIALCDFGLCKLNMSENERTNTFCGTPEYLAPELLIGKGYTKTVDWWTLGVLLYEMMTGLPPFYDENTNEMYRKILYDELKFPEDVSPEAKSLLEGLLTREPSKRLGNNGSEEIKNHPFFASIDWHKLNQKKLQPPYKPSVESAYDTQNFDDEFTSEAPQESLVDESQISSTMQEQFVGFTYNPANEHMGEMYLCSSGEDEDQQSLLESVFGKVHVEHSVLEAIEKVKEMCKNNHPTLFLIDLDAIKKEEGSQWANHEDGRMDLIQKVIRDLSKRIPLVVCSKENDTNTMLNCIHAGAVDYLIKPLHLDVIKTLFLKLHRNQPDLKMHHLPLYQRIKEMSCYNVPKIMMSLYASSQKVNYTSVSRERSSELQSKLCRWDFGPFDLTEQELIECVYLIFDQLLSLPELDQLNIKQDQLYEFIVDLSSVYHDDNPYHNFAHAVDVLQCLFFMLCELGLLPFTNKIKQQGKPQDMLSAIDIFALFIAAIGHDAAHPGVNNMFLVNASNPLATLYNDQSILENLHSVTLFQLLNKHGIDKSIGEDHAHSFRKIVIKSILATDMALHSDYVEKIQQQAKRLDTIDVNTLDCPTLEKERLLLCSALIKCADISNVARSFEFGQQWAHLLVQEFSAQDDLEKQLGLPPSAVQHSSLEDSQIGFIRFVALGLFQSVSEVIKELSFAVDQLRSNLERWEALKWQKQEEENRMMMRGIKRSLSIDDTYSSKKRLSLEKFNLSMPLIAMTTHVNTEDDDQTTLKRPAYCQCSIQ</sequence>
<evidence type="ECO:0000256" key="14">
    <source>
        <dbReference type="PROSITE-ProRule" id="PRU10141"/>
    </source>
</evidence>
<keyword evidence="15" id="KW-0175">Coiled coil</keyword>
<gene>
    <name evidence="22" type="ORF">G6F51_003867</name>
</gene>
<dbReference type="Pfam" id="PF00069">
    <property type="entry name" value="Pkinase"/>
    <property type="match status" value="1"/>
</dbReference>
<dbReference type="EMBL" id="JAANIT010000400">
    <property type="protein sequence ID" value="KAG1548103.1"/>
    <property type="molecule type" value="Genomic_DNA"/>
</dbReference>
<evidence type="ECO:0000256" key="3">
    <source>
        <dbReference type="ARBA" id="ARBA00022553"/>
    </source>
</evidence>
<keyword evidence="4" id="KW-0808">Transferase</keyword>
<dbReference type="PROSITE" id="PS50004">
    <property type="entry name" value="C2"/>
    <property type="match status" value="1"/>
</dbReference>
<dbReference type="Pfam" id="PF00433">
    <property type="entry name" value="Pkinase_C"/>
    <property type="match status" value="1"/>
</dbReference>
<evidence type="ECO:0000256" key="15">
    <source>
        <dbReference type="SAM" id="Coils"/>
    </source>
</evidence>
<dbReference type="PROSITE" id="PS50110">
    <property type="entry name" value="RESPONSE_REGULATORY"/>
    <property type="match status" value="1"/>
</dbReference>
<evidence type="ECO:0000256" key="1">
    <source>
        <dbReference type="ARBA" id="ARBA00012513"/>
    </source>
</evidence>
<dbReference type="InterPro" id="IPR011009">
    <property type="entry name" value="Kinase-like_dom_sf"/>
</dbReference>
<dbReference type="GO" id="GO:0046872">
    <property type="term" value="F:metal ion binding"/>
    <property type="evidence" value="ECO:0007669"/>
    <property type="project" value="UniProtKB-KW"/>
</dbReference>
<dbReference type="SMART" id="SM00471">
    <property type="entry name" value="HDc"/>
    <property type="match status" value="1"/>
</dbReference>
<dbReference type="InterPro" id="IPR011006">
    <property type="entry name" value="CheY-like_superfamily"/>
</dbReference>
<dbReference type="InterPro" id="IPR035892">
    <property type="entry name" value="C2_domain_sf"/>
</dbReference>
<dbReference type="Proteomes" id="UP000717996">
    <property type="component" value="Unassembled WGS sequence"/>
</dbReference>
<dbReference type="InterPro" id="IPR017441">
    <property type="entry name" value="Protein_kinase_ATP_BS"/>
</dbReference>
<dbReference type="InterPro" id="IPR023088">
    <property type="entry name" value="PDEase"/>
</dbReference>
<organism evidence="22 23">
    <name type="scientific">Rhizopus oryzae</name>
    <name type="common">Mucormycosis agent</name>
    <name type="synonym">Rhizopus arrhizus var. delemar</name>
    <dbReference type="NCBI Taxonomy" id="64495"/>
    <lineage>
        <taxon>Eukaryota</taxon>
        <taxon>Fungi</taxon>
        <taxon>Fungi incertae sedis</taxon>
        <taxon>Mucoromycota</taxon>
        <taxon>Mucoromycotina</taxon>
        <taxon>Mucoromycetes</taxon>
        <taxon>Mucorales</taxon>
        <taxon>Mucorineae</taxon>
        <taxon>Rhizopodaceae</taxon>
        <taxon>Rhizopus</taxon>
    </lineage>
</organism>
<feature type="region of interest" description="Disordered" evidence="16">
    <location>
        <begin position="1"/>
        <end position="38"/>
    </location>
</feature>
<evidence type="ECO:0000256" key="13">
    <source>
        <dbReference type="PROSITE-ProRule" id="PRU00169"/>
    </source>
</evidence>
<evidence type="ECO:0000256" key="11">
    <source>
        <dbReference type="PIRSR" id="PIRSR623088-2"/>
    </source>
</evidence>
<name>A0A9P6YHA9_RHIOR</name>
<dbReference type="PROSITE" id="PS00107">
    <property type="entry name" value="PROTEIN_KINASE_ATP"/>
    <property type="match status" value="1"/>
</dbReference>
<dbReference type="SUPFAM" id="SSF56112">
    <property type="entry name" value="Protein kinase-like (PK-like)"/>
    <property type="match status" value="1"/>
</dbReference>
<feature type="domain" description="Protein kinase" evidence="18">
    <location>
        <begin position="196"/>
        <end position="451"/>
    </location>
</feature>
<keyword evidence="3 13" id="KW-0597">Phosphoprotein</keyword>
<keyword evidence="6" id="KW-0418">Kinase</keyword>
<feature type="domain" description="C2" evidence="17">
    <location>
        <begin position="23"/>
        <end position="170"/>
    </location>
</feature>
<comment type="caution">
    <text evidence="22">The sequence shown here is derived from an EMBL/GenBank/DDBJ whole genome shotgun (WGS) entry which is preliminary data.</text>
</comment>
<keyword evidence="7 14" id="KW-0067">ATP-binding</keyword>
<evidence type="ECO:0000259" key="21">
    <source>
        <dbReference type="PROSITE" id="PS51845"/>
    </source>
</evidence>
<evidence type="ECO:0000256" key="6">
    <source>
        <dbReference type="ARBA" id="ARBA00022777"/>
    </source>
</evidence>
<dbReference type="GO" id="GO:0004114">
    <property type="term" value="F:3',5'-cyclic-nucleotide phosphodiesterase activity"/>
    <property type="evidence" value="ECO:0007669"/>
    <property type="project" value="InterPro"/>
</dbReference>
<dbReference type="Gene3D" id="3.30.200.20">
    <property type="entry name" value="Phosphorylase Kinase, domain 1"/>
    <property type="match status" value="1"/>
</dbReference>
<reference evidence="22" key="1">
    <citation type="journal article" date="2020" name="Microb. Genom.">
        <title>Genetic diversity of clinical and environmental Mucorales isolates obtained from an investigation of mucormycosis cases among solid organ transplant recipients.</title>
        <authorList>
            <person name="Nguyen M.H."/>
            <person name="Kaul D."/>
            <person name="Muto C."/>
            <person name="Cheng S.J."/>
            <person name="Richter R.A."/>
            <person name="Bruno V.M."/>
            <person name="Liu G."/>
            <person name="Beyhan S."/>
            <person name="Sundermann A.J."/>
            <person name="Mounaud S."/>
            <person name="Pasculle A.W."/>
            <person name="Nierman W.C."/>
            <person name="Driscoll E."/>
            <person name="Cumbie R."/>
            <person name="Clancy C.J."/>
            <person name="Dupont C.L."/>
        </authorList>
    </citation>
    <scope>NUCLEOTIDE SEQUENCE</scope>
    <source>
        <strain evidence="22">GL16</strain>
    </source>
</reference>
<feature type="binding site" evidence="12">
    <location>
        <position position="770"/>
    </location>
    <ligand>
        <name>Zn(2+)</name>
        <dbReference type="ChEBI" id="CHEBI:29105"/>
        <label>1</label>
    </ligand>
</feature>
<feature type="binding site" evidence="12">
    <location>
        <position position="820"/>
    </location>
    <ligand>
        <name>Zn(2+)</name>
        <dbReference type="ChEBI" id="CHEBI:29105"/>
        <label>2</label>
    </ligand>
</feature>
<evidence type="ECO:0000313" key="23">
    <source>
        <dbReference type="Proteomes" id="UP000717996"/>
    </source>
</evidence>
<dbReference type="PROSITE" id="PS51845">
    <property type="entry name" value="PDEASE_I_2"/>
    <property type="match status" value="1"/>
</dbReference>
<dbReference type="PROSITE" id="PS50011">
    <property type="entry name" value="PROTEIN_KINASE_DOM"/>
    <property type="match status" value="1"/>
</dbReference>
<comment type="catalytic activity">
    <reaction evidence="9">
        <text>L-seryl-[protein] + ATP = O-phospho-L-seryl-[protein] + ADP + H(+)</text>
        <dbReference type="Rhea" id="RHEA:17989"/>
        <dbReference type="Rhea" id="RHEA-COMP:9863"/>
        <dbReference type="Rhea" id="RHEA-COMP:11604"/>
        <dbReference type="ChEBI" id="CHEBI:15378"/>
        <dbReference type="ChEBI" id="CHEBI:29999"/>
        <dbReference type="ChEBI" id="CHEBI:30616"/>
        <dbReference type="ChEBI" id="CHEBI:83421"/>
        <dbReference type="ChEBI" id="CHEBI:456216"/>
        <dbReference type="EC" id="2.7.11.1"/>
    </reaction>
</comment>
<keyword evidence="12" id="KW-0479">Metal-binding</keyword>
<dbReference type="InterPro" id="IPR002073">
    <property type="entry name" value="PDEase_catalytic_dom"/>
</dbReference>
<dbReference type="GO" id="GO:0005524">
    <property type="term" value="F:ATP binding"/>
    <property type="evidence" value="ECO:0007669"/>
    <property type="project" value="UniProtKB-UniRule"/>
</dbReference>
<protein>
    <recommendedName>
        <fullName evidence="1">non-specific serine/threonine protein kinase</fullName>
        <ecNumber evidence="1">2.7.11.1</ecNumber>
    </recommendedName>
</protein>
<dbReference type="Gene3D" id="1.10.1300.10">
    <property type="entry name" value="3'5'-cyclic nucleotide phosphodiesterase, catalytic domain"/>
    <property type="match status" value="1"/>
</dbReference>
<proteinExistence type="predicted"/>
<feature type="modified residue" description="4-aspartylphosphate" evidence="13">
    <location>
        <position position="573"/>
    </location>
</feature>
<dbReference type="SUPFAM" id="SSF109604">
    <property type="entry name" value="HD-domain/PDEase-like"/>
    <property type="match status" value="1"/>
</dbReference>
<evidence type="ECO:0000256" key="8">
    <source>
        <dbReference type="ARBA" id="ARBA00047899"/>
    </source>
</evidence>
<feature type="binding site" evidence="12">
    <location>
        <position position="936"/>
    </location>
    <ligand>
        <name>Zn(2+)</name>
        <dbReference type="ChEBI" id="CHEBI:29105"/>
        <label>1</label>
    </ligand>
</feature>
<accession>A0A9P6YHA9</accession>
<keyword evidence="5 14" id="KW-0547">Nucleotide-binding</keyword>
<dbReference type="SUPFAM" id="SSF49562">
    <property type="entry name" value="C2 domain (Calcium/lipid-binding domain, CaLB)"/>
    <property type="match status" value="1"/>
</dbReference>
<dbReference type="PRINTS" id="PR00387">
    <property type="entry name" value="PDIESTERASE1"/>
</dbReference>
<feature type="binding site" evidence="14">
    <location>
        <position position="225"/>
    </location>
    <ligand>
        <name>ATP</name>
        <dbReference type="ChEBI" id="CHEBI:30616"/>
    </ligand>
</feature>
<dbReference type="SUPFAM" id="SSF52172">
    <property type="entry name" value="CheY-like"/>
    <property type="match status" value="1"/>
</dbReference>
<dbReference type="GO" id="GO:0000160">
    <property type="term" value="P:phosphorelay signal transduction system"/>
    <property type="evidence" value="ECO:0007669"/>
    <property type="project" value="InterPro"/>
</dbReference>
<evidence type="ECO:0000313" key="22">
    <source>
        <dbReference type="EMBL" id="KAG1548103.1"/>
    </source>
</evidence>
<dbReference type="Gene3D" id="1.10.510.10">
    <property type="entry name" value="Transferase(Phosphotransferase) domain 1"/>
    <property type="match status" value="1"/>
</dbReference>
<dbReference type="Pfam" id="PF00233">
    <property type="entry name" value="PDEase_I"/>
    <property type="match status" value="1"/>
</dbReference>
<evidence type="ECO:0000256" key="10">
    <source>
        <dbReference type="PIRSR" id="PIRSR623088-1"/>
    </source>
</evidence>
<evidence type="ECO:0000256" key="9">
    <source>
        <dbReference type="ARBA" id="ARBA00048679"/>
    </source>
</evidence>
<dbReference type="CDD" id="cd00077">
    <property type="entry name" value="HDc"/>
    <property type="match status" value="1"/>
</dbReference>